<reference evidence="3 4" key="1">
    <citation type="journal article" date="2013" name="PLoS ONE">
        <title>Predicting the Proteins of Angomonas deanei, Strigomonas culicis and Their Respective Endosymbionts Reveals New Aspects of the Trypanosomatidae Family.</title>
        <authorList>
            <person name="Motta M.C."/>
            <person name="Martins A.C."/>
            <person name="de Souza S.S."/>
            <person name="Catta-Preta C.M."/>
            <person name="Silva R."/>
            <person name="Klein C.C."/>
            <person name="de Almeida L.G."/>
            <person name="de Lima Cunha O."/>
            <person name="Ciapina L.P."/>
            <person name="Brocchi M."/>
            <person name="Colabardini A.C."/>
            <person name="de Araujo Lima B."/>
            <person name="Machado C.R."/>
            <person name="de Almeida Soares C.M."/>
            <person name="Probst C.M."/>
            <person name="de Menezes C.B."/>
            <person name="Thompson C.E."/>
            <person name="Bartholomeu D.C."/>
            <person name="Gradia D.F."/>
            <person name="Pavoni D.P."/>
            <person name="Grisard E.C."/>
            <person name="Fantinatti-Garboggini F."/>
            <person name="Marchini F.K."/>
            <person name="Rodrigues-Luiz G.F."/>
            <person name="Wagner G."/>
            <person name="Goldman G.H."/>
            <person name="Fietto J.L."/>
            <person name="Elias M.C."/>
            <person name="Goldman M.H."/>
            <person name="Sagot M.F."/>
            <person name="Pereira M."/>
            <person name="Stoco P.H."/>
            <person name="de Mendonca-Neto R.P."/>
            <person name="Teixeira S.M."/>
            <person name="Maciel T.E."/>
            <person name="de Oliveira Mendes T.A."/>
            <person name="Urmenyi T.P."/>
            <person name="de Souza W."/>
            <person name="Schenkman S."/>
            <person name="de Vasconcelos A.T."/>
        </authorList>
    </citation>
    <scope>NUCLEOTIDE SEQUENCE [LARGE SCALE GENOMIC DNA]</scope>
</reference>
<evidence type="ECO:0000256" key="2">
    <source>
        <dbReference type="ARBA" id="ARBA00023128"/>
    </source>
</evidence>
<dbReference type="CDD" id="cd00926">
    <property type="entry name" value="Cyt_c_Oxidase_VIb"/>
    <property type="match status" value="1"/>
</dbReference>
<sequence length="156" mass="19143">MPHDDHRKYKVQREELPAVPHFTDFNDPRFCFTTNKFKNGILAYYQWLHCIGNWGEEHSMCKKMRWYLERMMHENWLEKWEEKRALGHFDHTVLYGVKPWKEFEPLYQPVKTNRKGAYEFWLDRKFEPLYDTDAADWRETAPILHDMYVLGKKPAE</sequence>
<gene>
    <name evidence="3" type="ORF">STCU_02242</name>
</gene>
<name>S9W1J4_9TRYP</name>
<dbReference type="Gene3D" id="1.10.10.140">
    <property type="entry name" value="Cytochrome c oxidase, subunit VIb"/>
    <property type="match status" value="1"/>
</dbReference>
<evidence type="ECO:0000256" key="1">
    <source>
        <dbReference type="ARBA" id="ARBA00004173"/>
    </source>
</evidence>
<keyword evidence="2" id="KW-0496">Mitochondrion</keyword>
<dbReference type="OrthoDB" id="238045at2759"/>
<dbReference type="GO" id="GO:0005739">
    <property type="term" value="C:mitochondrion"/>
    <property type="evidence" value="ECO:0007669"/>
    <property type="project" value="UniProtKB-SubCell"/>
</dbReference>
<accession>S9W1J4</accession>
<dbReference type="InterPro" id="IPR036549">
    <property type="entry name" value="CX6/COA6-like_sf"/>
</dbReference>
<evidence type="ECO:0000313" key="3">
    <source>
        <dbReference type="EMBL" id="EPY33391.1"/>
    </source>
</evidence>
<keyword evidence="4" id="KW-1185">Reference proteome</keyword>
<organism evidence="3 4">
    <name type="scientific">Strigomonas culicis</name>
    <dbReference type="NCBI Taxonomy" id="28005"/>
    <lineage>
        <taxon>Eukaryota</taxon>
        <taxon>Discoba</taxon>
        <taxon>Euglenozoa</taxon>
        <taxon>Kinetoplastea</taxon>
        <taxon>Metakinetoplastina</taxon>
        <taxon>Trypanosomatida</taxon>
        <taxon>Trypanosomatidae</taxon>
        <taxon>Strigomonadinae</taxon>
        <taxon>Strigomonas</taxon>
    </lineage>
</organism>
<evidence type="ECO:0000313" key="4">
    <source>
        <dbReference type="Proteomes" id="UP000015354"/>
    </source>
</evidence>
<protein>
    <submittedName>
        <fullName evidence="3">Cytochrome c oxidase subunit 6b</fullName>
    </submittedName>
</protein>
<comment type="subcellular location">
    <subcellularLocation>
        <location evidence="1">Mitochondrion</location>
    </subcellularLocation>
</comment>
<dbReference type="EMBL" id="ATMH01002242">
    <property type="protein sequence ID" value="EPY33391.1"/>
    <property type="molecule type" value="Genomic_DNA"/>
</dbReference>
<dbReference type="SUPFAM" id="SSF47694">
    <property type="entry name" value="Cytochrome c oxidase subunit h"/>
    <property type="match status" value="1"/>
</dbReference>
<dbReference type="AlphaFoldDB" id="S9W1J4"/>
<comment type="caution">
    <text evidence="3">The sequence shown here is derived from an EMBL/GenBank/DDBJ whole genome shotgun (WGS) entry which is preliminary data.</text>
</comment>
<dbReference type="Proteomes" id="UP000015354">
    <property type="component" value="Unassembled WGS sequence"/>
</dbReference>
<proteinExistence type="predicted"/>